<sequence length="387" mass="43269">MENDTTIVNDIILPLKGNRDTLRKPAALKSLSFTDRYEIDQLNEIPIYLKVMGNSTNKQFITASTRGAELTMDTYRGNISQQYYIKILPASTGIPYLIYSKITNTPLSVGSYQSNPDVKVLYARSDASGSLFGSSWDFNKGEYTNNSFVIENQDFPESGGGSWWDIYYNVITVDNSKILFSKYNNSPRQEFEIIPVETFVVEEIQFDVDAGSILSNVPLQVYKEGYTNNGPIEQTYTFAVNKSYTQSSDFKRSTSYKVSLSTTVETGVPFIAKGEISASTEFGQEFTYGESESTTIAVNRSYPVKVPANYRADLSLTFIKYNMDVDYIATCRGLTSGKIIEIKGVWSGVDVEETDANLTLTPLDGGTIQKMKISQEMLDSKKVIELK</sequence>
<gene>
    <name evidence="1" type="ORF">JCM21142_3925</name>
</gene>
<name>W7XVR6_9BACT</name>
<reference evidence="1 2" key="1">
    <citation type="journal article" date="2014" name="Genome Announc.">
        <title>Draft Genome Sequence of Cytophaga fermentans JCM 21142T, a Facultative Anaerobe Isolated from Marine Mud.</title>
        <authorList>
            <person name="Starns D."/>
            <person name="Oshima K."/>
            <person name="Suda W."/>
            <person name="Iino T."/>
            <person name="Yuki M."/>
            <person name="Inoue J."/>
            <person name="Kitamura K."/>
            <person name="Iida T."/>
            <person name="Darby A."/>
            <person name="Hattori M."/>
            <person name="Ohkuma M."/>
        </authorList>
    </citation>
    <scope>NUCLEOTIDE SEQUENCE [LARGE SCALE GENOMIC DNA]</scope>
    <source>
        <strain evidence="1 2">JCM 21142</strain>
    </source>
</reference>
<dbReference type="Gene3D" id="2.170.15.10">
    <property type="entry name" value="Proaerolysin, chain A, domain 3"/>
    <property type="match status" value="1"/>
</dbReference>
<dbReference type="SUPFAM" id="SSF56973">
    <property type="entry name" value="Aerolisin/ETX pore-forming domain"/>
    <property type="match status" value="1"/>
</dbReference>
<dbReference type="AlphaFoldDB" id="W7XVR6"/>
<evidence type="ECO:0000313" key="2">
    <source>
        <dbReference type="Proteomes" id="UP000019402"/>
    </source>
</evidence>
<proteinExistence type="predicted"/>
<dbReference type="EMBL" id="BAMD01000008">
    <property type="protein sequence ID" value="GAF02295.1"/>
    <property type="molecule type" value="Genomic_DNA"/>
</dbReference>
<dbReference type="PANTHER" id="PTHR39244:SF5">
    <property type="entry name" value="NATTERIN-3-LIKE"/>
    <property type="match status" value="1"/>
</dbReference>
<comment type="caution">
    <text evidence="1">The sequence shown here is derived from an EMBL/GenBank/DDBJ whole genome shotgun (WGS) entry which is preliminary data.</text>
</comment>
<dbReference type="eggNOG" id="ENOG5032W6T">
    <property type="taxonomic scope" value="Bacteria"/>
</dbReference>
<protein>
    <submittedName>
        <fullName evidence="1">Uncharacterized protein</fullName>
    </submittedName>
</protein>
<dbReference type="STRING" id="869213.GCA_000517085_01170"/>
<evidence type="ECO:0000313" key="1">
    <source>
        <dbReference type="EMBL" id="GAF02295.1"/>
    </source>
</evidence>
<dbReference type="PANTHER" id="PTHR39244">
    <property type="entry name" value="NATTERIN-4"/>
    <property type="match status" value="1"/>
</dbReference>
<accession>W7XVR6</accession>
<organism evidence="1 2">
    <name type="scientific">Saccharicrinis fermentans DSM 9555 = JCM 21142</name>
    <dbReference type="NCBI Taxonomy" id="869213"/>
    <lineage>
        <taxon>Bacteria</taxon>
        <taxon>Pseudomonadati</taxon>
        <taxon>Bacteroidota</taxon>
        <taxon>Bacteroidia</taxon>
        <taxon>Marinilabiliales</taxon>
        <taxon>Marinilabiliaceae</taxon>
        <taxon>Saccharicrinis</taxon>
    </lineage>
</organism>
<keyword evidence="2" id="KW-1185">Reference proteome</keyword>
<dbReference type="Proteomes" id="UP000019402">
    <property type="component" value="Unassembled WGS sequence"/>
</dbReference>
<dbReference type="InterPro" id="IPR053237">
    <property type="entry name" value="Natterin_C"/>
</dbReference>
<dbReference type="CDD" id="cd20240">
    <property type="entry name" value="PFM_aerolysin-like"/>
    <property type="match status" value="1"/>
</dbReference>